<evidence type="ECO:0000313" key="9">
    <source>
        <dbReference type="Proteomes" id="UP000636960"/>
    </source>
</evidence>
<dbReference type="GO" id="GO:0005975">
    <property type="term" value="P:carbohydrate metabolic process"/>
    <property type="evidence" value="ECO:0007669"/>
    <property type="project" value="InterPro"/>
</dbReference>
<dbReference type="Pfam" id="PF16355">
    <property type="entry name" value="DUF4982"/>
    <property type="match status" value="1"/>
</dbReference>
<evidence type="ECO:0000313" key="8">
    <source>
        <dbReference type="EMBL" id="GIE99566.1"/>
    </source>
</evidence>
<evidence type="ECO:0000259" key="6">
    <source>
        <dbReference type="Pfam" id="PF16355"/>
    </source>
</evidence>
<evidence type="ECO:0000259" key="5">
    <source>
        <dbReference type="Pfam" id="PF02836"/>
    </source>
</evidence>
<reference evidence="8" key="1">
    <citation type="submission" date="2021-01" db="EMBL/GenBank/DDBJ databases">
        <title>Whole genome shotgun sequence of Actinoplanes rishiriensis NBRC 108556.</title>
        <authorList>
            <person name="Komaki H."/>
            <person name="Tamura T."/>
        </authorList>
    </citation>
    <scope>NUCLEOTIDE SEQUENCE</scope>
    <source>
        <strain evidence="8">NBRC 108556</strain>
    </source>
</reference>
<dbReference type="PANTHER" id="PTHR42732">
    <property type="entry name" value="BETA-GALACTOSIDASE"/>
    <property type="match status" value="1"/>
</dbReference>
<keyword evidence="2" id="KW-0378">Hydrolase</keyword>
<dbReference type="InterPro" id="IPR006103">
    <property type="entry name" value="Glyco_hydro_2_cat"/>
</dbReference>
<keyword evidence="9" id="KW-1185">Reference proteome</keyword>
<comment type="caution">
    <text evidence="8">The sequence shown here is derived from an EMBL/GenBank/DDBJ whole genome shotgun (WGS) entry which is preliminary data.</text>
</comment>
<sequence length="692" mass="75693">MFGGENVIAVKADNTKWRPEEATGMPFQWDTRDFNPTYGGLTRNVRMYVLPRTYFTLPLYTNLKTMGTYVYATAHNVGGATATVTVEAQVRNEQSTARTVTVSANVIQADGTVRATIIGAPVTLAAGQTQVVTLAQRIGQLRFWEPGAPHLYTVEMVLSEGGVLLDAYPVTTGFRKTEFRGGAVDGGVYLNDRHLFLTGYAVRASNEWAAIGGAVPEWMTQFDGQLIRDSRANLIRWMHVAASPGNIRMTDRYGIVSIQPAGDKERDAVDRQWQQRVELMRDVLIYFRNNPSILFWEAGNNWITAAHMAEMTGLRKTWDPNGGRAMGCRAISDNAAYGGTAAVDAAEWVGTMLNRHYSVYARDRKPIIECEYTRDEAPRRVWDNASPPDFGYLTGPDVTYHLTSEDFAGKHAALTRYEFWGQRIQGPGDRRYSGAAALIWADSNQHGRQYGWECARLSGRVDAVRLPKESLHTYRVMQNPAADLHILGHWTYPANTRKTVYVMASAPVRRVQLLVNGVQAGNSTTPAQDFLHTFPDVAWQSGTLTAVGFDASGAEVFRTAKSTTGAATALRLTAYTAPGGLRADGSDIAFVDVEAVDAQGRRMPTHQARVDFTLTGPAKFLGGFNAHLPGSVHKPHVNTECGINRVFLRASRTAGPITLQATCAGLTSATVTVTSAAFPTTGGLTTQPPAQF</sequence>
<dbReference type="Pfam" id="PF00703">
    <property type="entry name" value="Glyco_hydro_2"/>
    <property type="match status" value="1"/>
</dbReference>
<dbReference type="InterPro" id="IPR013783">
    <property type="entry name" value="Ig-like_fold"/>
</dbReference>
<evidence type="ECO:0000256" key="1">
    <source>
        <dbReference type="ARBA" id="ARBA00007401"/>
    </source>
</evidence>
<dbReference type="InterPro" id="IPR051913">
    <property type="entry name" value="GH2_Domain-Containing"/>
</dbReference>
<dbReference type="SUPFAM" id="SSF49303">
    <property type="entry name" value="beta-Galactosidase/glucuronidase domain"/>
    <property type="match status" value="1"/>
</dbReference>
<dbReference type="InterPro" id="IPR036156">
    <property type="entry name" value="Beta-gal/glucu_dom_sf"/>
</dbReference>
<dbReference type="GO" id="GO:0004553">
    <property type="term" value="F:hydrolase activity, hydrolyzing O-glycosyl compounds"/>
    <property type="evidence" value="ECO:0007669"/>
    <property type="project" value="InterPro"/>
</dbReference>
<accession>A0A919KAC5</accession>
<gene>
    <name evidence="8" type="primary">lacZ_3</name>
    <name evidence="8" type="ORF">Ari01nite_70310</name>
</gene>
<evidence type="ECO:0000259" key="7">
    <source>
        <dbReference type="Pfam" id="PF18565"/>
    </source>
</evidence>
<feature type="domain" description="Glycoside hydrolase family 2 catalytic" evidence="5">
    <location>
        <begin position="185"/>
        <end position="375"/>
    </location>
</feature>
<evidence type="ECO:0000259" key="4">
    <source>
        <dbReference type="Pfam" id="PF00703"/>
    </source>
</evidence>
<protein>
    <submittedName>
        <fullName evidence="8">Beta-galactosidase</fullName>
    </submittedName>
</protein>
<feature type="domain" description="DUF4982" evidence="6">
    <location>
        <begin position="499"/>
        <end position="556"/>
    </location>
</feature>
<keyword evidence="3" id="KW-0326">Glycosidase</keyword>
<feature type="domain" description="Glycoside hydrolase family 2 immunoglobulin-like beta-sandwich" evidence="4">
    <location>
        <begin position="70"/>
        <end position="175"/>
    </location>
</feature>
<dbReference type="Gene3D" id="2.60.40.10">
    <property type="entry name" value="Immunoglobulins"/>
    <property type="match status" value="3"/>
</dbReference>
<name>A0A919KAC5_9ACTN</name>
<dbReference type="InterPro" id="IPR017853">
    <property type="entry name" value="GH"/>
</dbReference>
<organism evidence="8 9">
    <name type="scientific">Paractinoplanes rishiriensis</name>
    <dbReference type="NCBI Taxonomy" id="1050105"/>
    <lineage>
        <taxon>Bacteria</taxon>
        <taxon>Bacillati</taxon>
        <taxon>Actinomycetota</taxon>
        <taxon>Actinomycetes</taxon>
        <taxon>Micromonosporales</taxon>
        <taxon>Micromonosporaceae</taxon>
        <taxon>Paractinoplanes</taxon>
    </lineage>
</organism>
<feature type="domain" description="Glycoside hydrolase family 2" evidence="7">
    <location>
        <begin position="580"/>
        <end position="672"/>
    </location>
</feature>
<proteinExistence type="inferred from homology"/>
<dbReference type="SUPFAM" id="SSF51445">
    <property type="entry name" value="(Trans)glycosidases"/>
    <property type="match status" value="1"/>
</dbReference>
<dbReference type="InterPro" id="IPR040605">
    <property type="entry name" value="Glyco_hydro2_dom5"/>
</dbReference>
<dbReference type="InterPro" id="IPR032311">
    <property type="entry name" value="DUF4982"/>
</dbReference>
<evidence type="ECO:0000256" key="3">
    <source>
        <dbReference type="ARBA" id="ARBA00023295"/>
    </source>
</evidence>
<dbReference type="Pfam" id="PF18565">
    <property type="entry name" value="Glyco_hydro2_C5"/>
    <property type="match status" value="1"/>
</dbReference>
<dbReference type="PANTHER" id="PTHR42732:SF1">
    <property type="entry name" value="BETA-MANNOSIDASE"/>
    <property type="match status" value="1"/>
</dbReference>
<evidence type="ECO:0000256" key="2">
    <source>
        <dbReference type="ARBA" id="ARBA00022801"/>
    </source>
</evidence>
<dbReference type="EMBL" id="BOMV01000073">
    <property type="protein sequence ID" value="GIE99566.1"/>
    <property type="molecule type" value="Genomic_DNA"/>
</dbReference>
<dbReference type="Gene3D" id="3.20.20.80">
    <property type="entry name" value="Glycosidases"/>
    <property type="match status" value="1"/>
</dbReference>
<dbReference type="RefSeq" id="WP_203786549.1">
    <property type="nucleotide sequence ID" value="NZ_BOMV01000073.1"/>
</dbReference>
<dbReference type="Proteomes" id="UP000636960">
    <property type="component" value="Unassembled WGS sequence"/>
</dbReference>
<dbReference type="AlphaFoldDB" id="A0A919KAC5"/>
<dbReference type="Pfam" id="PF02836">
    <property type="entry name" value="Glyco_hydro_2_C"/>
    <property type="match status" value="1"/>
</dbReference>
<dbReference type="InterPro" id="IPR006102">
    <property type="entry name" value="Ig-like_GH2"/>
</dbReference>
<comment type="similarity">
    <text evidence="1">Belongs to the glycosyl hydrolase 2 family.</text>
</comment>